<comment type="similarity">
    <text evidence="3">Belongs to the short-chain dehydrogenases/reductases (SDR) family.</text>
</comment>
<dbReference type="InterPro" id="IPR036291">
    <property type="entry name" value="NAD(P)-bd_dom_sf"/>
</dbReference>
<dbReference type="PANTHER" id="PTHR43086:SF2">
    <property type="entry name" value="HYDROXYSTEROID DEHYDROGENASE-LIKE PROTEIN 1"/>
    <property type="match status" value="1"/>
</dbReference>
<evidence type="ECO:0000313" key="4">
    <source>
        <dbReference type="EMBL" id="TDS53974.1"/>
    </source>
</evidence>
<dbReference type="InterPro" id="IPR002347">
    <property type="entry name" value="SDR_fam"/>
</dbReference>
<dbReference type="Proteomes" id="UP000295215">
    <property type="component" value="Unassembled WGS sequence"/>
</dbReference>
<dbReference type="Gene3D" id="3.40.50.720">
    <property type="entry name" value="NAD(P)-binding Rossmann-like Domain"/>
    <property type="match status" value="1"/>
</dbReference>
<evidence type="ECO:0000256" key="2">
    <source>
        <dbReference type="ARBA" id="ARBA00023002"/>
    </source>
</evidence>
<accession>A0A4R7EY61</accession>
<dbReference type="PRINTS" id="PR00081">
    <property type="entry name" value="GDHRDH"/>
</dbReference>
<dbReference type="PRINTS" id="PR00080">
    <property type="entry name" value="SDRFAMILY"/>
</dbReference>
<sequence>MQILSDSRKPYAVVTGASQGLGASFVKALAKQGFNIIMVSLPGQNLKESALKTAAKYSVKTACYETDLTQKENILNLAKWINSQFSICMLINNAGSGGTKKFIEADIDYLDKIIQLNIRAISILTHQLLPNMMEQHQAYVLNVSSMAAFSPMGYKTVYPASKTFVHSFSRGLYQELKDTNVFVSVINPGAMKTNPEIISRIEKQGILGKLTLLDPDKVAQYALKQLLKKDSVIMVNGFSWLLLKITPIFIKLPLMTRAIKRELSQL</sequence>
<keyword evidence="2" id="KW-0560">Oxidoreductase</keyword>
<reference evidence="4 5" key="1">
    <citation type="submission" date="2019-03" db="EMBL/GenBank/DDBJ databases">
        <title>Genomic Encyclopedia of Archaeal and Bacterial Type Strains, Phase II (KMG-II): from individual species to whole genera.</title>
        <authorList>
            <person name="Goeker M."/>
        </authorList>
    </citation>
    <scope>NUCLEOTIDE SEQUENCE [LARGE SCALE GENOMIC DNA]</scope>
    <source>
        <strain evidence="4 5">DSM 28213</strain>
    </source>
</reference>
<dbReference type="SUPFAM" id="SSF51735">
    <property type="entry name" value="NAD(P)-binding Rossmann-fold domains"/>
    <property type="match status" value="1"/>
</dbReference>
<name>A0A4R7EY61_9FLAO</name>
<dbReference type="RefSeq" id="WP_133713337.1">
    <property type="nucleotide sequence ID" value="NZ_SOAG01000026.1"/>
</dbReference>
<protein>
    <recommendedName>
        <fullName evidence="6">Short-subunit dehydrogenase</fullName>
    </recommendedName>
</protein>
<dbReference type="EMBL" id="SOAG01000026">
    <property type="protein sequence ID" value="TDS53974.1"/>
    <property type="molecule type" value="Genomic_DNA"/>
</dbReference>
<dbReference type="AlphaFoldDB" id="A0A4R7EY61"/>
<proteinExistence type="inferred from homology"/>
<keyword evidence="5" id="KW-1185">Reference proteome</keyword>
<dbReference type="PIRSF" id="PIRSF000126">
    <property type="entry name" value="11-beta-HSD1"/>
    <property type="match status" value="1"/>
</dbReference>
<gene>
    <name evidence="4" type="ORF">C8P70_1266</name>
</gene>
<dbReference type="GO" id="GO:0016491">
    <property type="term" value="F:oxidoreductase activity"/>
    <property type="evidence" value="ECO:0007669"/>
    <property type="project" value="UniProtKB-KW"/>
</dbReference>
<evidence type="ECO:0008006" key="6">
    <source>
        <dbReference type="Google" id="ProtNLM"/>
    </source>
</evidence>
<dbReference type="Pfam" id="PF00106">
    <property type="entry name" value="adh_short"/>
    <property type="match status" value="1"/>
</dbReference>
<dbReference type="PANTHER" id="PTHR43086">
    <property type="entry name" value="VERY-LONG-CHAIN 3-OXOOACYL-COA REDUCTASE"/>
    <property type="match status" value="1"/>
</dbReference>
<dbReference type="OrthoDB" id="9808814at2"/>
<dbReference type="GO" id="GO:0030497">
    <property type="term" value="P:fatty acid elongation"/>
    <property type="evidence" value="ECO:0007669"/>
    <property type="project" value="TreeGrafter"/>
</dbReference>
<evidence type="ECO:0000313" key="5">
    <source>
        <dbReference type="Proteomes" id="UP000295215"/>
    </source>
</evidence>
<evidence type="ECO:0000256" key="1">
    <source>
        <dbReference type="ARBA" id="ARBA00022857"/>
    </source>
</evidence>
<evidence type="ECO:0000256" key="3">
    <source>
        <dbReference type="RuleBase" id="RU000363"/>
    </source>
</evidence>
<organism evidence="4 5">
    <name type="scientific">Myroides indicus</name>
    <dbReference type="NCBI Taxonomy" id="1323422"/>
    <lineage>
        <taxon>Bacteria</taxon>
        <taxon>Pseudomonadati</taxon>
        <taxon>Bacteroidota</taxon>
        <taxon>Flavobacteriia</taxon>
        <taxon>Flavobacteriales</taxon>
        <taxon>Flavobacteriaceae</taxon>
        <taxon>Myroides</taxon>
    </lineage>
</organism>
<comment type="caution">
    <text evidence="4">The sequence shown here is derived from an EMBL/GenBank/DDBJ whole genome shotgun (WGS) entry which is preliminary data.</text>
</comment>
<keyword evidence="1" id="KW-0521">NADP</keyword>